<name>A0ABP4G9H3_9ACTN</name>
<comment type="caution">
    <text evidence="1">The sequence shown here is derived from an EMBL/GenBank/DDBJ whole genome shotgun (WGS) entry which is preliminary data.</text>
</comment>
<accession>A0ABP4G9H3</accession>
<dbReference type="Proteomes" id="UP001500037">
    <property type="component" value="Unassembled WGS sequence"/>
</dbReference>
<proteinExistence type="predicted"/>
<evidence type="ECO:0000313" key="2">
    <source>
        <dbReference type="Proteomes" id="UP001500037"/>
    </source>
</evidence>
<dbReference type="EMBL" id="BAAALF010000004">
    <property type="protein sequence ID" value="GAA1218073.1"/>
    <property type="molecule type" value="Genomic_DNA"/>
</dbReference>
<gene>
    <name evidence="1" type="ORF">GCM10009665_04960</name>
</gene>
<keyword evidence="2" id="KW-1185">Reference proteome</keyword>
<protein>
    <recommendedName>
        <fullName evidence="3">DUF3060 family protein</fullName>
    </recommendedName>
</protein>
<reference evidence="2" key="1">
    <citation type="journal article" date="2019" name="Int. J. Syst. Evol. Microbiol.">
        <title>The Global Catalogue of Microorganisms (GCM) 10K type strain sequencing project: providing services to taxonomists for standard genome sequencing and annotation.</title>
        <authorList>
            <consortium name="The Broad Institute Genomics Platform"/>
            <consortium name="The Broad Institute Genome Sequencing Center for Infectious Disease"/>
            <person name="Wu L."/>
            <person name="Ma J."/>
        </authorList>
    </citation>
    <scope>NUCLEOTIDE SEQUENCE [LARGE SCALE GENOMIC DNA]</scope>
    <source>
        <strain evidence="2">JCM 13004</strain>
    </source>
</reference>
<organism evidence="1 2">
    <name type="scientific">Kitasatospora nipponensis</name>
    <dbReference type="NCBI Taxonomy" id="258049"/>
    <lineage>
        <taxon>Bacteria</taxon>
        <taxon>Bacillati</taxon>
        <taxon>Actinomycetota</taxon>
        <taxon>Actinomycetes</taxon>
        <taxon>Kitasatosporales</taxon>
        <taxon>Streptomycetaceae</taxon>
        <taxon>Kitasatospora</taxon>
    </lineage>
</organism>
<evidence type="ECO:0000313" key="1">
    <source>
        <dbReference type="EMBL" id="GAA1218073.1"/>
    </source>
</evidence>
<evidence type="ECO:0008006" key="3">
    <source>
        <dbReference type="Google" id="ProtNLM"/>
    </source>
</evidence>
<sequence length="132" mass="13762">MRRRTALIPTALIPTAPVPTAHRAATRRATPGRLLSAGLLVAAVLATSAGCGKDIDIGCKAPECHLTVKDGSSLTIAGQTLTVTGVDDDSVKFDSHGIAFTLKKDLSLGFGKYHLHLQKVESGSADITVDDK</sequence>
<dbReference type="RefSeq" id="WP_344438480.1">
    <property type="nucleotide sequence ID" value="NZ_BAAALF010000004.1"/>
</dbReference>